<evidence type="ECO:0000256" key="3">
    <source>
        <dbReference type="ARBA" id="ARBA00022692"/>
    </source>
</evidence>
<sequence>MTSGMPSFPARGQSPSPGVAIAAGLAGIVLVGGSVPVTGLLDDYPLFAAQSLRYLIGAACLSGWLLSRERVSAGRQAAEGTTARRVAAGPRNHGPSSRRPRRWSWRPRTPASRSPSPRVPDVRESDDGPPSTVRLRPAGPSSGRAPSVGPPSGASASPEPPHVAPVRGPGRRTAGLPIPGLRDLLALTAVAATGMVGFSILVLLAQRHADPGLVAAVVGAAPLLIGVLAPLAAGSRPGGRVVLGAVLVVAGAAVLSGGGSWQGPGLLLAGLALVGEASFTLLAAGPVRRLGAMATAAYACLLAGVGAGLVSVVVEGPSTWRIPEVTETAALLVLGVLVTAVAFACWFHCVSIVGADRASLLIGAMPVAGLTAAVLLGMQGLTAAAVLGACLVAVGCVLGLGARRPGHRTGRRPGAGAAPIRAEADSASED</sequence>
<evidence type="ECO:0000256" key="1">
    <source>
        <dbReference type="ARBA" id="ARBA00004141"/>
    </source>
</evidence>
<gene>
    <name evidence="9" type="ORF">AHOG_03905</name>
</gene>
<evidence type="ECO:0000256" key="6">
    <source>
        <dbReference type="SAM" id="MobiDB-lite"/>
    </source>
</evidence>
<evidence type="ECO:0000256" key="7">
    <source>
        <dbReference type="SAM" id="Phobius"/>
    </source>
</evidence>
<evidence type="ECO:0000313" key="10">
    <source>
        <dbReference type="Proteomes" id="UP000204221"/>
    </source>
</evidence>
<proteinExistence type="inferred from homology"/>
<dbReference type="PANTHER" id="PTHR32322:SF2">
    <property type="entry name" value="EAMA DOMAIN-CONTAINING PROTEIN"/>
    <property type="match status" value="1"/>
</dbReference>
<reference evidence="9 10" key="1">
    <citation type="submission" date="2017-07" db="EMBL/GenBank/DDBJ databases">
        <title>Complete genome sequence of Actinoalloteichus hoggarensis DSM 45943, type strain of Actinoalloteichus hoggarensis.</title>
        <authorList>
            <person name="Ruckert C."/>
            <person name="Nouioui I."/>
            <person name="Willmese J."/>
            <person name="van Wezel G."/>
            <person name="Klenk H.-P."/>
            <person name="Kalinowski J."/>
            <person name="Zotchev S.B."/>
        </authorList>
    </citation>
    <scope>NUCLEOTIDE SEQUENCE [LARGE SCALE GENOMIC DNA]</scope>
    <source>
        <strain evidence="9 10">DSM 45943</strain>
    </source>
</reference>
<keyword evidence="3 7" id="KW-0812">Transmembrane</keyword>
<dbReference type="InterPro" id="IPR037185">
    <property type="entry name" value="EmrE-like"/>
</dbReference>
<feature type="region of interest" description="Disordered" evidence="6">
    <location>
        <begin position="76"/>
        <end position="171"/>
    </location>
</feature>
<dbReference type="InterPro" id="IPR050638">
    <property type="entry name" value="AA-Vitamin_Transporters"/>
</dbReference>
<feature type="compositionally biased region" description="Low complexity" evidence="6">
    <location>
        <begin position="137"/>
        <end position="157"/>
    </location>
</feature>
<feature type="region of interest" description="Disordered" evidence="6">
    <location>
        <begin position="405"/>
        <end position="430"/>
    </location>
</feature>
<feature type="domain" description="EamA" evidence="8">
    <location>
        <begin position="264"/>
        <end position="398"/>
    </location>
</feature>
<feature type="compositionally biased region" description="Basic residues" evidence="6">
    <location>
        <begin position="96"/>
        <end position="105"/>
    </location>
</feature>
<keyword evidence="5 7" id="KW-0472">Membrane</keyword>
<feature type="transmembrane region" description="Helical" evidence="7">
    <location>
        <begin position="384"/>
        <end position="402"/>
    </location>
</feature>
<dbReference type="InterPro" id="IPR000620">
    <property type="entry name" value="EamA_dom"/>
</dbReference>
<dbReference type="SUPFAM" id="SSF103481">
    <property type="entry name" value="Multidrug resistance efflux transporter EmrE"/>
    <property type="match status" value="2"/>
</dbReference>
<evidence type="ECO:0000256" key="2">
    <source>
        <dbReference type="ARBA" id="ARBA00007362"/>
    </source>
</evidence>
<organism evidence="9 10">
    <name type="scientific">Actinoalloteichus hoggarensis</name>
    <dbReference type="NCBI Taxonomy" id="1470176"/>
    <lineage>
        <taxon>Bacteria</taxon>
        <taxon>Bacillati</taxon>
        <taxon>Actinomycetota</taxon>
        <taxon>Actinomycetes</taxon>
        <taxon>Pseudonocardiales</taxon>
        <taxon>Pseudonocardiaceae</taxon>
        <taxon>Actinoalloteichus</taxon>
    </lineage>
</organism>
<dbReference type="Pfam" id="PF00892">
    <property type="entry name" value="EamA"/>
    <property type="match status" value="1"/>
</dbReference>
<evidence type="ECO:0000313" key="9">
    <source>
        <dbReference type="EMBL" id="ASO18437.1"/>
    </source>
</evidence>
<keyword evidence="10" id="KW-1185">Reference proteome</keyword>
<dbReference type="Proteomes" id="UP000204221">
    <property type="component" value="Chromosome"/>
</dbReference>
<dbReference type="GO" id="GO:0016020">
    <property type="term" value="C:membrane"/>
    <property type="evidence" value="ECO:0007669"/>
    <property type="project" value="UniProtKB-SubCell"/>
</dbReference>
<dbReference type="RefSeq" id="WP_093940136.1">
    <property type="nucleotide sequence ID" value="NZ_CP022521.1"/>
</dbReference>
<accession>A0A221VY69</accession>
<dbReference type="AlphaFoldDB" id="A0A221VY69"/>
<dbReference type="OrthoDB" id="5150004at2"/>
<feature type="transmembrane region" description="Helical" evidence="7">
    <location>
        <begin position="296"/>
        <end position="314"/>
    </location>
</feature>
<feature type="transmembrane region" description="Helical" evidence="7">
    <location>
        <begin position="360"/>
        <end position="378"/>
    </location>
</feature>
<feature type="transmembrane region" description="Helical" evidence="7">
    <location>
        <begin position="329"/>
        <end position="353"/>
    </location>
</feature>
<feature type="transmembrane region" description="Helical" evidence="7">
    <location>
        <begin position="241"/>
        <end position="259"/>
    </location>
</feature>
<comment type="subcellular location">
    <subcellularLocation>
        <location evidence="1">Membrane</location>
        <topology evidence="1">Multi-pass membrane protein</topology>
    </subcellularLocation>
</comment>
<evidence type="ECO:0000256" key="4">
    <source>
        <dbReference type="ARBA" id="ARBA00022989"/>
    </source>
</evidence>
<feature type="transmembrane region" description="Helical" evidence="7">
    <location>
        <begin position="265"/>
        <end position="284"/>
    </location>
</feature>
<protein>
    <submittedName>
        <fullName evidence="9">EamA-like transporter family protein</fullName>
    </submittedName>
</protein>
<dbReference type="KEGG" id="ahg:AHOG_03905"/>
<dbReference type="PANTHER" id="PTHR32322">
    <property type="entry name" value="INNER MEMBRANE TRANSPORTER"/>
    <property type="match status" value="1"/>
</dbReference>
<feature type="compositionally biased region" description="Low complexity" evidence="6">
    <location>
        <begin position="412"/>
        <end position="421"/>
    </location>
</feature>
<comment type="similarity">
    <text evidence="2">Belongs to the EamA transporter family.</text>
</comment>
<evidence type="ECO:0000256" key="5">
    <source>
        <dbReference type="ARBA" id="ARBA00023136"/>
    </source>
</evidence>
<feature type="transmembrane region" description="Helical" evidence="7">
    <location>
        <begin position="184"/>
        <end position="206"/>
    </location>
</feature>
<keyword evidence="4 7" id="KW-1133">Transmembrane helix</keyword>
<feature type="transmembrane region" description="Helical" evidence="7">
    <location>
        <begin position="20"/>
        <end position="41"/>
    </location>
</feature>
<name>A0A221VY69_9PSEU</name>
<feature type="compositionally biased region" description="Low complexity" evidence="6">
    <location>
        <begin position="106"/>
        <end position="116"/>
    </location>
</feature>
<evidence type="ECO:0000259" key="8">
    <source>
        <dbReference type="Pfam" id="PF00892"/>
    </source>
</evidence>
<dbReference type="EMBL" id="CP022521">
    <property type="protein sequence ID" value="ASO18437.1"/>
    <property type="molecule type" value="Genomic_DNA"/>
</dbReference>
<feature type="transmembrane region" description="Helical" evidence="7">
    <location>
        <begin position="212"/>
        <end position="234"/>
    </location>
</feature>